<dbReference type="EMBL" id="JASDAP010000011">
    <property type="protein sequence ID" value="KAK1894329.1"/>
    <property type="molecule type" value="Genomic_DNA"/>
</dbReference>
<keyword evidence="2" id="KW-1185">Reference proteome</keyword>
<evidence type="ECO:0000313" key="1">
    <source>
        <dbReference type="EMBL" id="KAK1894329.1"/>
    </source>
</evidence>
<feature type="non-terminal residue" evidence="1">
    <location>
        <position position="1"/>
    </location>
</feature>
<protein>
    <submittedName>
        <fullName evidence="1">Replicase polyprotein 1ab</fullName>
    </submittedName>
</protein>
<dbReference type="AlphaFoldDB" id="A0AAD9C6K0"/>
<name>A0AAD9C6K0_DISEL</name>
<proteinExistence type="predicted"/>
<dbReference type="Proteomes" id="UP001228049">
    <property type="component" value="Unassembled WGS sequence"/>
</dbReference>
<comment type="caution">
    <text evidence="1">The sequence shown here is derived from an EMBL/GenBank/DDBJ whole genome shotgun (WGS) entry which is preliminary data.</text>
</comment>
<accession>A0AAD9C6K0</accession>
<reference evidence="1" key="1">
    <citation type="submission" date="2023-04" db="EMBL/GenBank/DDBJ databases">
        <title>Chromosome-level genome of Chaenocephalus aceratus.</title>
        <authorList>
            <person name="Park H."/>
        </authorList>
    </citation>
    <scope>NUCLEOTIDE SEQUENCE</scope>
    <source>
        <strain evidence="1">DE</strain>
        <tissue evidence="1">Muscle</tissue>
    </source>
</reference>
<gene>
    <name evidence="1" type="ORF">KUDE01_019787</name>
</gene>
<feature type="non-terminal residue" evidence="1">
    <location>
        <position position="80"/>
    </location>
</feature>
<sequence>PVAASQVTWDTENSFSHEPHRLCGPHTVAASGLGEGMYTCYPVTIGVAVWMRQLKTYSAVGLEAVPSDRVWGKTCTGKPM</sequence>
<organism evidence="1 2">
    <name type="scientific">Dissostichus eleginoides</name>
    <name type="common">Patagonian toothfish</name>
    <name type="synonym">Dissostichus amissus</name>
    <dbReference type="NCBI Taxonomy" id="100907"/>
    <lineage>
        <taxon>Eukaryota</taxon>
        <taxon>Metazoa</taxon>
        <taxon>Chordata</taxon>
        <taxon>Craniata</taxon>
        <taxon>Vertebrata</taxon>
        <taxon>Euteleostomi</taxon>
        <taxon>Actinopterygii</taxon>
        <taxon>Neopterygii</taxon>
        <taxon>Teleostei</taxon>
        <taxon>Neoteleostei</taxon>
        <taxon>Acanthomorphata</taxon>
        <taxon>Eupercaria</taxon>
        <taxon>Perciformes</taxon>
        <taxon>Notothenioidei</taxon>
        <taxon>Nototheniidae</taxon>
        <taxon>Dissostichus</taxon>
    </lineage>
</organism>
<evidence type="ECO:0000313" key="2">
    <source>
        <dbReference type="Proteomes" id="UP001228049"/>
    </source>
</evidence>